<feature type="compositionally biased region" description="Low complexity" evidence="13">
    <location>
        <begin position="386"/>
        <end position="402"/>
    </location>
</feature>
<keyword evidence="8" id="KW-0539">Nucleus</keyword>
<dbReference type="OrthoDB" id="308383at2759"/>
<dbReference type="GO" id="GO:0140999">
    <property type="term" value="F:histone H3K4 trimethyltransferase activity"/>
    <property type="evidence" value="ECO:0007669"/>
    <property type="project" value="UniProtKB-EC"/>
</dbReference>
<evidence type="ECO:0000256" key="13">
    <source>
        <dbReference type="SAM" id="MobiDB-lite"/>
    </source>
</evidence>
<feature type="compositionally biased region" description="Basic residues" evidence="13">
    <location>
        <begin position="350"/>
        <end position="363"/>
    </location>
</feature>
<evidence type="ECO:0000256" key="3">
    <source>
        <dbReference type="ARBA" id="ARBA00015839"/>
    </source>
</evidence>
<evidence type="ECO:0000256" key="7">
    <source>
        <dbReference type="ARBA" id="ARBA00022853"/>
    </source>
</evidence>
<feature type="compositionally biased region" description="Low complexity" evidence="13">
    <location>
        <begin position="1"/>
        <end position="13"/>
    </location>
</feature>
<evidence type="ECO:0000256" key="2">
    <source>
        <dbReference type="ARBA" id="ARBA00012182"/>
    </source>
</evidence>
<comment type="catalytic activity">
    <reaction evidence="12">
        <text>N(6),N(6)-dimethyl-L-lysyl(4)-[histone H3] + S-adenosyl-L-methionine = N(6),N(6),N(6)-trimethyl-L-lysyl(4)-[histone H3] + S-adenosyl-L-homocysteine + H(+)</text>
        <dbReference type="Rhea" id="RHEA:60272"/>
        <dbReference type="Rhea" id="RHEA-COMP:15537"/>
        <dbReference type="Rhea" id="RHEA-COMP:15540"/>
        <dbReference type="ChEBI" id="CHEBI:15378"/>
        <dbReference type="ChEBI" id="CHEBI:57856"/>
        <dbReference type="ChEBI" id="CHEBI:59789"/>
        <dbReference type="ChEBI" id="CHEBI:61961"/>
        <dbReference type="ChEBI" id="CHEBI:61976"/>
    </reaction>
</comment>
<dbReference type="EMBL" id="JACAZI010000016">
    <property type="protein sequence ID" value="KAF7343454.1"/>
    <property type="molecule type" value="Genomic_DNA"/>
</dbReference>
<comment type="caution">
    <text evidence="16">The sequence shown here is derived from an EMBL/GenBank/DDBJ whole genome shotgun (WGS) entry which is preliminary data.</text>
</comment>
<evidence type="ECO:0000259" key="15">
    <source>
        <dbReference type="PROSITE" id="PS50868"/>
    </source>
</evidence>
<sequence>MGWRVGVGMAEAGMQGGGGKGGGGRGGRERRRWNLPPRPANSYRPRLSRSPSPDTGLLEAATRAEREREGRAGWGRSSWGKGGMGGGGMGKGKGRERDERARARGGAEDDDVREFVKEFPIDKILRDDEGIYVTFTDGGTAQRAARVLGGRMLGFHAVTLSVHPPPSAPAAAGRVVWDDKALLEKAQEMVERELREFLEKDITDRIVGPHLRRLAAERRNRPPGQSEGREGGEGGRPVAVKRDLKTMSFKKAKKDVEVEVPPEEHEEERGEEQVVVERPKKKRKKEAVKRQPKRVLEEDVESEDEAEPGEVWAGQKRAVSEERGEEEEEEQPSRKKVKLEQDAAVVSVKKGSKKKKVPEKKRKPSVEEVVLPDEYDAPAVTNLRLSSGFESSLSPSRSTSPAPRLPTPPPNVLDEGICEDDEDIYYAKLVLSGLDIEPNLDPLPPPQSETAPFFRKHITGSARTEGFYKITHAEKIAYVTQYQARATNVAAAEPVDEPPLQHVESSRSNRANARRRAQGLEEINQVQRAVALSKGEAAANELSFKFNQLQTRKKHLRFARSPIHDWGLYAMEKISRGGDGHRVAEKREKAYERQGIGSSYLFRIDEDLVVDATKKGNLGRLINHSCDPNCTAKIITINGVKKIVIYAKQEIELGDEITYDYHFPFEQDKIPCLCGSAKCRGFLN</sequence>
<keyword evidence="6" id="KW-0949">S-adenosyl-L-methionine</keyword>
<keyword evidence="17" id="KW-1185">Reference proteome</keyword>
<comment type="catalytic activity">
    <reaction evidence="10">
        <text>L-lysyl(4)-[histone H3] + 3 S-adenosyl-L-methionine = N(6),N(6),N(6)-trimethyl-L-lysyl(4)-[histone H3] + 3 S-adenosyl-L-homocysteine + 3 H(+)</text>
        <dbReference type="Rhea" id="RHEA:60260"/>
        <dbReference type="Rhea" id="RHEA-COMP:15537"/>
        <dbReference type="Rhea" id="RHEA-COMP:15547"/>
        <dbReference type="ChEBI" id="CHEBI:15378"/>
        <dbReference type="ChEBI" id="CHEBI:29969"/>
        <dbReference type="ChEBI" id="CHEBI:57856"/>
        <dbReference type="ChEBI" id="CHEBI:59789"/>
        <dbReference type="ChEBI" id="CHEBI:61961"/>
        <dbReference type="EC" id="2.1.1.354"/>
    </reaction>
</comment>
<evidence type="ECO:0000256" key="6">
    <source>
        <dbReference type="ARBA" id="ARBA00022691"/>
    </source>
</evidence>
<feature type="compositionally biased region" description="Basic and acidic residues" evidence="13">
    <location>
        <begin position="93"/>
        <end position="107"/>
    </location>
</feature>
<gene>
    <name evidence="16" type="ORF">MVEN_01778200</name>
</gene>
<dbReference type="EC" id="2.1.1.354" evidence="2"/>
<feature type="compositionally biased region" description="Gly residues" evidence="13">
    <location>
        <begin position="80"/>
        <end position="91"/>
    </location>
</feature>
<feature type="domain" description="Post-SET" evidence="15">
    <location>
        <begin position="668"/>
        <end position="684"/>
    </location>
</feature>
<protein>
    <recommendedName>
        <fullName evidence="3">Histone-lysine N-methyltransferase, H3 lysine-4 specific</fullName>
        <ecNumber evidence="2">2.1.1.354</ecNumber>
    </recommendedName>
    <alternativeName>
        <fullName evidence="9">SET domain-containing protein 1</fullName>
    </alternativeName>
</protein>
<feature type="compositionally biased region" description="Basic and acidic residues" evidence="13">
    <location>
        <begin position="267"/>
        <end position="278"/>
    </location>
</feature>
<evidence type="ECO:0000256" key="10">
    <source>
        <dbReference type="ARBA" id="ARBA00047571"/>
    </source>
</evidence>
<dbReference type="PROSITE" id="PS50868">
    <property type="entry name" value="POST_SET"/>
    <property type="match status" value="1"/>
</dbReference>
<feature type="region of interest" description="Disordered" evidence="13">
    <location>
        <begin position="386"/>
        <end position="410"/>
    </location>
</feature>
<feature type="compositionally biased region" description="Gly residues" evidence="13">
    <location>
        <begin position="14"/>
        <end position="25"/>
    </location>
</feature>
<evidence type="ECO:0000259" key="14">
    <source>
        <dbReference type="PROSITE" id="PS50280"/>
    </source>
</evidence>
<dbReference type="SMART" id="SM00317">
    <property type="entry name" value="SET"/>
    <property type="match status" value="1"/>
</dbReference>
<accession>A0A8H6XMR3</accession>
<comment type="catalytic activity">
    <reaction evidence="11">
        <text>N(6)-methyl-L-lysyl(4)-[histone H3] + S-adenosyl-L-methionine = N(6),N(6)-dimethyl-L-lysyl(4)-[histone H3] + S-adenosyl-L-homocysteine + H(+)</text>
        <dbReference type="Rhea" id="RHEA:60268"/>
        <dbReference type="Rhea" id="RHEA-COMP:15540"/>
        <dbReference type="Rhea" id="RHEA-COMP:15543"/>
        <dbReference type="ChEBI" id="CHEBI:15378"/>
        <dbReference type="ChEBI" id="CHEBI:57856"/>
        <dbReference type="ChEBI" id="CHEBI:59789"/>
        <dbReference type="ChEBI" id="CHEBI:61929"/>
        <dbReference type="ChEBI" id="CHEBI:61976"/>
    </reaction>
</comment>
<evidence type="ECO:0000256" key="1">
    <source>
        <dbReference type="ARBA" id="ARBA00004123"/>
    </source>
</evidence>
<dbReference type="InterPro" id="IPR003616">
    <property type="entry name" value="Post-SET_dom"/>
</dbReference>
<reference evidence="16" key="1">
    <citation type="submission" date="2020-05" db="EMBL/GenBank/DDBJ databases">
        <title>Mycena genomes resolve the evolution of fungal bioluminescence.</title>
        <authorList>
            <person name="Tsai I.J."/>
        </authorList>
    </citation>
    <scope>NUCLEOTIDE SEQUENCE</scope>
    <source>
        <strain evidence="16">CCC161011</strain>
    </source>
</reference>
<dbReference type="Gene3D" id="2.170.270.10">
    <property type="entry name" value="SET domain"/>
    <property type="match status" value="1"/>
</dbReference>
<organism evidence="16 17">
    <name type="scientific">Mycena venus</name>
    <dbReference type="NCBI Taxonomy" id="2733690"/>
    <lineage>
        <taxon>Eukaryota</taxon>
        <taxon>Fungi</taxon>
        <taxon>Dikarya</taxon>
        <taxon>Basidiomycota</taxon>
        <taxon>Agaricomycotina</taxon>
        <taxon>Agaricomycetes</taxon>
        <taxon>Agaricomycetidae</taxon>
        <taxon>Agaricales</taxon>
        <taxon>Marasmiineae</taxon>
        <taxon>Mycenaceae</taxon>
        <taxon>Mycena</taxon>
    </lineage>
</organism>
<evidence type="ECO:0000256" key="12">
    <source>
        <dbReference type="ARBA" id="ARBA00049129"/>
    </source>
</evidence>
<feature type="compositionally biased region" description="Low complexity" evidence="13">
    <location>
        <begin position="44"/>
        <end position="53"/>
    </location>
</feature>
<dbReference type="GO" id="GO:0048188">
    <property type="term" value="C:Set1C/COMPASS complex"/>
    <property type="evidence" value="ECO:0007669"/>
    <property type="project" value="TreeGrafter"/>
</dbReference>
<evidence type="ECO:0000256" key="8">
    <source>
        <dbReference type="ARBA" id="ARBA00023242"/>
    </source>
</evidence>
<dbReference type="InterPro" id="IPR046341">
    <property type="entry name" value="SET_dom_sf"/>
</dbReference>
<evidence type="ECO:0000313" key="16">
    <source>
        <dbReference type="EMBL" id="KAF7343454.1"/>
    </source>
</evidence>
<name>A0A8H6XMR3_9AGAR</name>
<dbReference type="SMART" id="SM00508">
    <property type="entry name" value="PostSET"/>
    <property type="match status" value="1"/>
</dbReference>
<dbReference type="Pfam" id="PF00856">
    <property type="entry name" value="SET"/>
    <property type="match status" value="1"/>
</dbReference>
<dbReference type="PANTHER" id="PTHR45814:SF2">
    <property type="entry name" value="HISTONE-LYSINE N-METHYLTRANSFERASE SETD1"/>
    <property type="match status" value="1"/>
</dbReference>
<evidence type="ECO:0000313" key="17">
    <source>
        <dbReference type="Proteomes" id="UP000620124"/>
    </source>
</evidence>
<dbReference type="InterPro" id="IPR024657">
    <property type="entry name" value="COMPASS_Set1_N-SET"/>
</dbReference>
<feature type="compositionally biased region" description="Basic and acidic residues" evidence="13">
    <location>
        <begin position="62"/>
        <end position="71"/>
    </location>
</feature>
<dbReference type="SMART" id="SM01291">
    <property type="entry name" value="N-SET"/>
    <property type="match status" value="1"/>
</dbReference>
<keyword evidence="7" id="KW-0156">Chromatin regulator</keyword>
<evidence type="ECO:0000256" key="4">
    <source>
        <dbReference type="ARBA" id="ARBA00022603"/>
    </source>
</evidence>
<feature type="region of interest" description="Disordered" evidence="13">
    <location>
        <begin position="1"/>
        <end position="107"/>
    </location>
</feature>
<evidence type="ECO:0000256" key="5">
    <source>
        <dbReference type="ARBA" id="ARBA00022679"/>
    </source>
</evidence>
<comment type="subcellular location">
    <subcellularLocation>
        <location evidence="1">Nucleus</location>
    </subcellularLocation>
</comment>
<dbReference type="SUPFAM" id="SSF82199">
    <property type="entry name" value="SET domain"/>
    <property type="match status" value="1"/>
</dbReference>
<dbReference type="PROSITE" id="PS50280">
    <property type="entry name" value="SET"/>
    <property type="match status" value="1"/>
</dbReference>
<dbReference type="InterPro" id="IPR044570">
    <property type="entry name" value="Set1-like"/>
</dbReference>
<keyword evidence="5" id="KW-0808">Transferase</keyword>
<dbReference type="PANTHER" id="PTHR45814">
    <property type="entry name" value="HISTONE-LYSINE N-METHYLTRANSFERASE SETD1"/>
    <property type="match status" value="1"/>
</dbReference>
<dbReference type="InterPro" id="IPR001214">
    <property type="entry name" value="SET_dom"/>
</dbReference>
<evidence type="ECO:0000256" key="11">
    <source>
        <dbReference type="ARBA" id="ARBA00047583"/>
    </source>
</evidence>
<dbReference type="GO" id="GO:0032259">
    <property type="term" value="P:methylation"/>
    <property type="evidence" value="ECO:0007669"/>
    <property type="project" value="UniProtKB-KW"/>
</dbReference>
<evidence type="ECO:0000256" key="9">
    <source>
        <dbReference type="ARBA" id="ARBA00030093"/>
    </source>
</evidence>
<proteinExistence type="predicted"/>
<feature type="domain" description="SET" evidence="14">
    <location>
        <begin position="554"/>
        <end position="662"/>
    </location>
</feature>
<feature type="compositionally biased region" description="Basic residues" evidence="13">
    <location>
        <begin position="279"/>
        <end position="293"/>
    </location>
</feature>
<feature type="region of interest" description="Disordered" evidence="13">
    <location>
        <begin position="213"/>
        <end position="367"/>
    </location>
</feature>
<dbReference type="Pfam" id="PF11764">
    <property type="entry name" value="N-SET"/>
    <property type="match status" value="1"/>
</dbReference>
<keyword evidence="4" id="KW-0489">Methyltransferase</keyword>
<feature type="compositionally biased region" description="Acidic residues" evidence="13">
    <location>
        <begin position="298"/>
        <end position="308"/>
    </location>
</feature>
<dbReference type="Proteomes" id="UP000620124">
    <property type="component" value="Unassembled WGS sequence"/>
</dbReference>
<dbReference type="AlphaFoldDB" id="A0A8H6XMR3"/>